<proteinExistence type="inferred from homology"/>
<keyword evidence="4" id="KW-0539">Nucleus</keyword>
<evidence type="ECO:0000256" key="3">
    <source>
        <dbReference type="ARBA" id="ARBA00022448"/>
    </source>
</evidence>
<gene>
    <name evidence="5" type="ORF">GNLVRS02_ARAD1D15048g</name>
</gene>
<dbReference type="PANTHER" id="PTHR31344">
    <property type="entry name" value="NUCLEAR PORE COMPLEX PROTEIN NUP205"/>
    <property type="match status" value="1"/>
</dbReference>
<dbReference type="InterPro" id="IPR021827">
    <property type="entry name" value="Nup186/Nup192/Nup205"/>
</dbReference>
<evidence type="ECO:0000313" key="5">
    <source>
        <dbReference type="EMBL" id="CDP37596.1"/>
    </source>
</evidence>
<dbReference type="PhylomeDB" id="A0A060TEH0"/>
<dbReference type="GO" id="GO:0006999">
    <property type="term" value="P:nuclear pore organization"/>
    <property type="evidence" value="ECO:0007669"/>
    <property type="project" value="TreeGrafter"/>
</dbReference>
<dbReference type="EMBL" id="HG937694">
    <property type="protein sequence ID" value="CDP37596.1"/>
    <property type="molecule type" value="Genomic_DNA"/>
</dbReference>
<name>A0A060TEH0_BLAAD</name>
<reference evidence="5" key="1">
    <citation type="submission" date="2014-02" db="EMBL/GenBank/DDBJ databases">
        <authorList>
            <person name="Genoscope - CEA"/>
        </authorList>
    </citation>
    <scope>NUCLEOTIDE SEQUENCE</scope>
    <source>
        <strain evidence="5">LS3</strain>
    </source>
</reference>
<dbReference type="GO" id="GO:0017056">
    <property type="term" value="F:structural constituent of nuclear pore"/>
    <property type="evidence" value="ECO:0007669"/>
    <property type="project" value="TreeGrafter"/>
</dbReference>
<dbReference type="PANTHER" id="PTHR31344:SF0">
    <property type="entry name" value="NUCLEAR PORE COMPLEX PROTEIN NUP205"/>
    <property type="match status" value="1"/>
</dbReference>
<reference evidence="5" key="2">
    <citation type="submission" date="2014-06" db="EMBL/GenBank/DDBJ databases">
        <title>The complete genome of Blastobotrys (Arxula) adeninivorans LS3 - a yeast of biotechnological interest.</title>
        <authorList>
            <person name="Kunze G."/>
            <person name="Gaillardin C."/>
            <person name="Czernicka M."/>
            <person name="Durrens P."/>
            <person name="Martin T."/>
            <person name="Boer E."/>
            <person name="Gabaldon T."/>
            <person name="Cruz J."/>
            <person name="Talla E."/>
            <person name="Marck C."/>
            <person name="Goffeau A."/>
            <person name="Barbe V."/>
            <person name="Baret P."/>
            <person name="Baronian K."/>
            <person name="Beier S."/>
            <person name="Bleykasten C."/>
            <person name="Bode R."/>
            <person name="Casaregola S."/>
            <person name="Despons L."/>
            <person name="Fairhead C."/>
            <person name="Giersberg M."/>
            <person name="Gierski P."/>
            <person name="Hahnel U."/>
            <person name="Hartmann A."/>
            <person name="Jankowska D."/>
            <person name="Jubin C."/>
            <person name="Jung P."/>
            <person name="Lafontaine I."/>
            <person name="Leh-Louis V."/>
            <person name="Lemaire M."/>
            <person name="Marcet-Houben M."/>
            <person name="Mascher M."/>
            <person name="Morel G."/>
            <person name="Richard G.-F."/>
            <person name="Riechen J."/>
            <person name="Sacerdot C."/>
            <person name="Sarkar A."/>
            <person name="Savel G."/>
            <person name="Schacherer J."/>
            <person name="Sherman D."/>
            <person name="Straub M.-L."/>
            <person name="Stein N."/>
            <person name="Thierry A."/>
            <person name="Trautwein-Schult A."/>
            <person name="Westhof E."/>
            <person name="Worch S."/>
            <person name="Dujon B."/>
            <person name="Souciet J.-L."/>
            <person name="Wincker P."/>
            <person name="Scholz U."/>
            <person name="Neuveglise N."/>
        </authorList>
    </citation>
    <scope>NUCLEOTIDE SEQUENCE</scope>
    <source>
        <strain evidence="5">LS3</strain>
    </source>
</reference>
<keyword evidence="3" id="KW-0813">Transport</keyword>
<comment type="subcellular location">
    <subcellularLocation>
        <location evidence="1">Nucleus</location>
    </subcellularLocation>
</comment>
<sequence length="1665" mass="184952">MHWSTERFIELSQTIQQSASLSDKNEATSYIPELQDSLDGVLDDLKGLLKTPPKSDQSRKKLESRRITIEGTEYEVNQELVNVACTLADELHADELVTAELTYFSRDDGKRLDTSSLEAGVALFHLRRKYILDLLNFLLAENADILGSGTTTSYAMCIHKFVNKLTSSTDMVSSALESMEIVENGFAELDEKEKRGNFLGQSQDPQFLQLLKLRRDFLAQEHEALGQVLCGLASNKILNFSKAGNLLLPRLQKATVFDINLIHYLPSIIQLSTSLDPVLTKTTFHTEDGPEVSAFRKKLLDSTTEWKLPYLRGTIALTFFTFYSGLFKSGGTSPGVDLMTDIRTPAVKAIDEGAIETLMTIASHSSASEKLMKRNAFIPSLTLRLPILEAGKYSDAFLNLLTGSLDAFVDGFVSNFAELLREMKSMEEDVVIALANAETDNPDEGAGVDLERFFILVSCLYTGRPELQEASFWSDTESNLYGFLAWASHSQVSFMSAAFCDMLASLCSSQYSANAAFKFLRDPQVLTGASHQSAYNAKARRSQRITWEYIAEALKYYAGRLKPSIEPPTSALSGARVMVPISDVPELEDDAVILLQAYFRLLAEVVRHDPEARKDLFADQTFKILETLFDLLICQSSVVGAALDVVACFAAGNDSTHKKIIWELLDRWAFNSVVFGTDGTVILPSTPARDRLYDLFKTFDDVEGLVHLLDALLQPDDTSEINNGSMKLPYPEDLGSKYRVSGIWPYIDFLINEVFQSSAAEGFTVTEKLSLQLPCLSFIRNSLASFDPDTARICPVIGVNPDSVVEPHSFINYLRAHPCFQTMTQLFNDKVYTVLMGILSTGIDALVERKLDDPLVVSVLESLKVVNLVLDLQNVFIDVVVKEFRHTSDGGVTSFSTHGLKSFEDAILFDLPVVSHLTLYLSSSNVDLAHESLRLLDKLSVSPQFVVPSSSAGIDSRIRKNRLLSALEAGEESIRVKEGVIEQLDRELDLYECQDTAPEMGGIQIKLELLKFLIANLTSASSEPTISHFLLGFKVTSNGALELDTERGGILSEVSAFESVLQLLQYSLESISATGDIGAENAQLAGVCSEVVRLLCENPMSCVLILDELRKRDVFFTLLSLEPSLGARMQWHGESFRPDNAFFTSPGSQAVVSFFEHRAALLDYLSLELHISAEGGSLSLVSRYLQALVSLGMDHRGTFRSKSAKVLAFLDVLELNFSGCASNELPESLLAFGERILDYFCEGNREITDDKLALHELRKMLTLKGLEFVHQKKLGSLNESTYVNAVEEILMEFTKMRRVAQARNAQLQCLSSWTKLVHMLVCDTELSRTDRSTFILETFQNLMPKMMDYSSTDVTFSEQIASLVVSLFSIYEADMKVMSGGNQEQRIISSGDDRTHALFKAALLSLQSPNSTPELRADLYVFCSRYLKFIVDTSNKSSLAQNSHMIRSTGDKLLETVCNDAINGDGVCRLVALVFLEVLSTVTMSTKSTFVLDGLVRYNLLLMLVRSMKRTDLQISNRQNLSEGQLFYELSVFKTTMSLLLQIGQERQGANQLIQCGFFNVLQSCEFLNIDPDVGIGAHAGETSTQSKFYELLIPVFQVVSAILLSMGSENEPVIARVHQFLDQHHQLVVSILKKDVLQKTVATPQLDELVKLVVLLISLTNYVP</sequence>
<accession>A0A060TEH0</accession>
<dbReference type="Pfam" id="PF11894">
    <property type="entry name" value="Nup192"/>
    <property type="match status" value="1"/>
</dbReference>
<dbReference type="GO" id="GO:0044611">
    <property type="term" value="C:nuclear pore inner ring"/>
    <property type="evidence" value="ECO:0007669"/>
    <property type="project" value="TreeGrafter"/>
</dbReference>
<evidence type="ECO:0000256" key="1">
    <source>
        <dbReference type="ARBA" id="ARBA00004123"/>
    </source>
</evidence>
<organism evidence="5">
    <name type="scientific">Blastobotrys adeninivorans</name>
    <name type="common">Yeast</name>
    <name type="synonym">Arxula adeninivorans</name>
    <dbReference type="NCBI Taxonomy" id="409370"/>
    <lineage>
        <taxon>Eukaryota</taxon>
        <taxon>Fungi</taxon>
        <taxon>Dikarya</taxon>
        <taxon>Ascomycota</taxon>
        <taxon>Saccharomycotina</taxon>
        <taxon>Dipodascomycetes</taxon>
        <taxon>Dipodascales</taxon>
        <taxon>Trichomonascaceae</taxon>
        <taxon>Blastobotrys</taxon>
    </lineage>
</organism>
<evidence type="ECO:0000256" key="2">
    <source>
        <dbReference type="ARBA" id="ARBA00005892"/>
    </source>
</evidence>
<evidence type="ECO:0000256" key="4">
    <source>
        <dbReference type="ARBA" id="ARBA00023242"/>
    </source>
</evidence>
<comment type="similarity">
    <text evidence="2">Belongs to the NUP186/NUP192/NUP205 family.</text>
</comment>
<protein>
    <submittedName>
        <fullName evidence="5">ARAD1D15048p</fullName>
    </submittedName>
</protein>